<protein>
    <submittedName>
        <fullName evidence="2">Uncharacterized protein</fullName>
    </submittedName>
</protein>
<dbReference type="Proteomes" id="UP000006698">
    <property type="component" value="Chromosome"/>
</dbReference>
<reference evidence="2" key="1">
    <citation type="journal article" date="2007" name="Microbiology">
        <title>Comparative analysis of the Corynebacterium glutamicum group and complete genome sequence of strain R.</title>
        <authorList>
            <person name="Yukawa H."/>
            <person name="Omumasaba C.A."/>
            <person name="Nonaka H."/>
            <person name="Kos P."/>
            <person name="Okai N."/>
            <person name="Suzuki N."/>
            <person name="Suda M."/>
            <person name="Tsuge Y."/>
            <person name="Watanabe J."/>
            <person name="Ikeda Y."/>
            <person name="Vertes A.A."/>
            <person name="Inui M."/>
        </authorList>
    </citation>
    <scope>NUCLEOTIDE SEQUENCE</scope>
    <source>
        <strain evidence="2">R</strain>
    </source>
</reference>
<dbReference type="AlphaFoldDB" id="A0AB72VFG9"/>
<gene>
    <name evidence="2" type="ordered locus">cgR_2659</name>
</gene>
<proteinExistence type="predicted"/>
<organism evidence="2">
    <name type="scientific">Corynebacterium glutamicum (strain R)</name>
    <dbReference type="NCBI Taxonomy" id="340322"/>
    <lineage>
        <taxon>Bacteria</taxon>
        <taxon>Bacillati</taxon>
        <taxon>Actinomycetota</taxon>
        <taxon>Actinomycetes</taxon>
        <taxon>Mycobacteriales</taxon>
        <taxon>Corynebacteriaceae</taxon>
        <taxon>Corynebacterium</taxon>
    </lineage>
</organism>
<feature type="region of interest" description="Disordered" evidence="1">
    <location>
        <begin position="45"/>
        <end position="76"/>
    </location>
</feature>
<dbReference type="KEGG" id="cgt:cgR_2659"/>
<evidence type="ECO:0000256" key="1">
    <source>
        <dbReference type="SAM" id="MobiDB-lite"/>
    </source>
</evidence>
<evidence type="ECO:0000313" key="2">
    <source>
        <dbReference type="EMBL" id="BAF55674.1"/>
    </source>
</evidence>
<dbReference type="EMBL" id="AP009044">
    <property type="protein sequence ID" value="BAF55674.1"/>
    <property type="molecule type" value="Genomic_DNA"/>
</dbReference>
<sequence length="354" mass="38686">MGKHTRFWSRHTLILGALMKTKWLAIIPFVALAVVACSDTQPPVTETVTETAPQPTSETAAQPPQPTTPAETTTQQAEGINLTPRYTRQNVGHFSSGYQPGQVSFSSADGTIKCEFRPMEQDAPINREPSTDWRLSFAQGACQFDDGYVVADTNVENRPGFAEYTTAISHVMPENYTTLSPGTYIDLHTMACFTESADEISCIKYATNETFRISAQGFEMLPNAQRDAELTTQGGLYQAFSSIAELRFSDGNAMSCFFDAPGSQDFWCQTLSTPGWDDGNNLIHLTVTGGKLSLMGTQVGNPGLDYFRGRQLIEAPNSLLDASLSVTLDGDRVRFRTATGEEMWVSSSDYGLGV</sequence>
<name>A0AB72VFG9_CORGB</name>
<accession>A0AB72VFG9</accession>